<feature type="compositionally biased region" description="Low complexity" evidence="4">
    <location>
        <begin position="1"/>
        <end position="11"/>
    </location>
</feature>
<dbReference type="PROSITE" id="PS50932">
    <property type="entry name" value="HTH_LACI_2"/>
    <property type="match status" value="1"/>
</dbReference>
<dbReference type="CDD" id="cd01392">
    <property type="entry name" value="HTH_LacI"/>
    <property type="match status" value="1"/>
</dbReference>
<dbReference type="Gene3D" id="1.10.260.40">
    <property type="entry name" value="lambda repressor-like DNA-binding domains"/>
    <property type="match status" value="1"/>
</dbReference>
<evidence type="ECO:0000256" key="1">
    <source>
        <dbReference type="ARBA" id="ARBA00023015"/>
    </source>
</evidence>
<proteinExistence type="predicted"/>
<dbReference type="PANTHER" id="PTHR30146:SF33">
    <property type="entry name" value="TRANSCRIPTIONAL REGULATOR"/>
    <property type="match status" value="1"/>
</dbReference>
<dbReference type="CDD" id="cd01575">
    <property type="entry name" value="PBP1_GntR"/>
    <property type="match status" value="1"/>
</dbReference>
<feature type="domain" description="HTH lacI-type" evidence="5">
    <location>
        <begin position="43"/>
        <end position="97"/>
    </location>
</feature>
<dbReference type="Pfam" id="PF13377">
    <property type="entry name" value="Peripla_BP_3"/>
    <property type="match status" value="1"/>
</dbReference>
<dbReference type="InterPro" id="IPR010982">
    <property type="entry name" value="Lambda_DNA-bd_dom_sf"/>
</dbReference>
<name>A0ABZ3D3J8_9PROT</name>
<accession>A0ABZ3D3J8</accession>
<dbReference type="InterPro" id="IPR000843">
    <property type="entry name" value="HTH_LacI"/>
</dbReference>
<dbReference type="InterPro" id="IPR046335">
    <property type="entry name" value="LacI/GalR-like_sensor"/>
</dbReference>
<dbReference type="RefSeq" id="WP_342628100.1">
    <property type="nucleotide sequence ID" value="NZ_CP152276.1"/>
</dbReference>
<gene>
    <name evidence="6" type="ORF">AAC691_19090</name>
</gene>
<feature type="region of interest" description="Disordered" evidence="4">
    <location>
        <begin position="1"/>
        <end position="35"/>
    </location>
</feature>
<evidence type="ECO:0000313" key="7">
    <source>
        <dbReference type="Proteomes" id="UP001449795"/>
    </source>
</evidence>
<evidence type="ECO:0000256" key="3">
    <source>
        <dbReference type="ARBA" id="ARBA00023163"/>
    </source>
</evidence>
<dbReference type="SMART" id="SM00354">
    <property type="entry name" value="HTH_LACI"/>
    <property type="match status" value="1"/>
</dbReference>
<dbReference type="Pfam" id="PF00356">
    <property type="entry name" value="LacI"/>
    <property type="match status" value="1"/>
</dbReference>
<keyword evidence="7" id="KW-1185">Reference proteome</keyword>
<evidence type="ECO:0000259" key="5">
    <source>
        <dbReference type="PROSITE" id="PS50932"/>
    </source>
</evidence>
<dbReference type="GO" id="GO:0003677">
    <property type="term" value="F:DNA binding"/>
    <property type="evidence" value="ECO:0007669"/>
    <property type="project" value="UniProtKB-KW"/>
</dbReference>
<keyword evidence="2 6" id="KW-0238">DNA-binding</keyword>
<dbReference type="InterPro" id="IPR028082">
    <property type="entry name" value="Peripla_BP_I"/>
</dbReference>
<reference evidence="6 7" key="1">
    <citation type="submission" date="2024-04" db="EMBL/GenBank/DDBJ databases">
        <title>Complete genome sequence of Nguyenibacter vanlangesis HBCM-1154, a strain capable of nitrogen fixation, IAA production, and phosphorus solubilization isolated from sugarcane soil.</title>
        <authorList>
            <person name="MY HANH P."/>
        </authorList>
    </citation>
    <scope>NUCLEOTIDE SEQUENCE [LARGE SCALE GENOMIC DNA]</scope>
    <source>
        <strain evidence="6 7">HBCM 1154</strain>
    </source>
</reference>
<protein>
    <submittedName>
        <fullName evidence="6">LacI family DNA-binding transcriptional regulator</fullName>
    </submittedName>
</protein>
<dbReference type="Gene3D" id="3.40.50.2300">
    <property type="match status" value="2"/>
</dbReference>
<sequence length="419" mass="44501">MSDTRTTRAAPAPSPAPAPIADTARPALSTVPVPELREPGVRPTIMDVSARAGVSRMTVSRALRAPHLVRAETRRAVERAIAELGYVPDRAAEALSTRRSGFVGLILPTLTNTNFADAARGLTEIIRGAGYELLIGYTDYDEGEMLRHVRDMLGRRAEALVLPAGPRGPTLRRMLAPEAIPIVQMAGLAGRPVHPMVGYSNREAGRMAARHLIALGHRRIGALGAEGDGLSCDHRGGERLDGFAEALREAGLSDALVLRMGNPPVSFTHGARAMGHLLDRAPKVQAVFAVSDLVGVGALMECHRRGVRVPEDMSLIGFGGFEIGRQVVPALTTVAVDFRAIGERTGRMVLDLLAGRRDVPRIVDLGVTLVRRETTLFRAAETARGEMAGAETAWAETAGAETIGAETIGADATVARMPA</sequence>
<organism evidence="6 7">
    <name type="scientific">Nguyenibacter vanlangensis</name>
    <dbReference type="NCBI Taxonomy" id="1216886"/>
    <lineage>
        <taxon>Bacteria</taxon>
        <taxon>Pseudomonadati</taxon>
        <taxon>Pseudomonadota</taxon>
        <taxon>Alphaproteobacteria</taxon>
        <taxon>Acetobacterales</taxon>
        <taxon>Acetobacteraceae</taxon>
        <taxon>Nguyenibacter</taxon>
    </lineage>
</organism>
<evidence type="ECO:0000256" key="2">
    <source>
        <dbReference type="ARBA" id="ARBA00023125"/>
    </source>
</evidence>
<evidence type="ECO:0000313" key="6">
    <source>
        <dbReference type="EMBL" id="XAE42337.1"/>
    </source>
</evidence>
<keyword evidence="3" id="KW-0804">Transcription</keyword>
<dbReference type="Proteomes" id="UP001449795">
    <property type="component" value="Chromosome"/>
</dbReference>
<dbReference type="PANTHER" id="PTHR30146">
    <property type="entry name" value="LACI-RELATED TRANSCRIPTIONAL REPRESSOR"/>
    <property type="match status" value="1"/>
</dbReference>
<dbReference type="EMBL" id="CP152276">
    <property type="protein sequence ID" value="XAE42337.1"/>
    <property type="molecule type" value="Genomic_DNA"/>
</dbReference>
<evidence type="ECO:0000256" key="4">
    <source>
        <dbReference type="SAM" id="MobiDB-lite"/>
    </source>
</evidence>
<keyword evidence="1" id="KW-0805">Transcription regulation</keyword>
<dbReference type="SUPFAM" id="SSF47413">
    <property type="entry name" value="lambda repressor-like DNA-binding domains"/>
    <property type="match status" value="1"/>
</dbReference>
<dbReference type="SUPFAM" id="SSF53822">
    <property type="entry name" value="Periplasmic binding protein-like I"/>
    <property type="match status" value="1"/>
</dbReference>